<proteinExistence type="predicted"/>
<feature type="chain" id="PRO_5046485114" evidence="1">
    <location>
        <begin position="21"/>
        <end position="126"/>
    </location>
</feature>
<reference evidence="2 3" key="1">
    <citation type="submission" date="2018-12" db="EMBL/GenBank/DDBJ databases">
        <title>Persistence of Moraxella catarrhalis in Chronic Obstructive Pulmonary Disease and Regulation of the Hag/MID Adhesin.</title>
        <authorList>
            <person name="Murphy T."/>
            <person name="Zhao X."/>
            <person name="Vyas G."/>
            <person name="Aluvathingal J."/>
            <person name="Nadendla S."/>
            <person name="Tallon L."/>
            <person name="Tettelin H."/>
        </authorList>
    </citation>
    <scope>NUCLEOTIDE SEQUENCE [LARGE SCALE GENOMIC DNA]</scope>
    <source>
        <strain evidence="2 3">173P27B1</strain>
    </source>
</reference>
<dbReference type="Proteomes" id="UP000268436">
    <property type="component" value="Unassembled WGS sequence"/>
</dbReference>
<dbReference type="EMBL" id="RYER01000003">
    <property type="protein sequence ID" value="RUO17557.1"/>
    <property type="molecule type" value="Genomic_DNA"/>
</dbReference>
<accession>A0ABY0BMX6</accession>
<gene>
    <name evidence="2" type="ORF">EJK54_1072</name>
</gene>
<keyword evidence="3" id="KW-1185">Reference proteome</keyword>
<sequence length="126" mass="14674">MFNKLFMFTAGLALAISSHADVYLGSYQGYEYYLLPSKTKQVTGTKYEVQMERFVAQDKKVDGLAQGSYTLYKRYIECSNKTVATISWANYNKHNRLLDSKKMSHLKYYDIFPRSWGSALYDEICR</sequence>
<organism evidence="2 3">
    <name type="scientific">Moraxella catarrhalis</name>
    <name type="common">Branhamella catarrhalis</name>
    <dbReference type="NCBI Taxonomy" id="480"/>
    <lineage>
        <taxon>Bacteria</taxon>
        <taxon>Pseudomonadati</taxon>
        <taxon>Pseudomonadota</taxon>
        <taxon>Gammaproteobacteria</taxon>
        <taxon>Moraxellales</taxon>
        <taxon>Moraxellaceae</taxon>
        <taxon>Moraxella</taxon>
    </lineage>
</organism>
<comment type="caution">
    <text evidence="2">The sequence shown here is derived from an EMBL/GenBank/DDBJ whole genome shotgun (WGS) entry which is preliminary data.</text>
</comment>
<dbReference type="RefSeq" id="WP_003672460.1">
    <property type="nucleotide sequence ID" value="NZ_CP008804.1"/>
</dbReference>
<protein>
    <submittedName>
        <fullName evidence="2">Uncharacterized protein</fullName>
    </submittedName>
</protein>
<evidence type="ECO:0000313" key="3">
    <source>
        <dbReference type="Proteomes" id="UP000268436"/>
    </source>
</evidence>
<feature type="signal peptide" evidence="1">
    <location>
        <begin position="1"/>
        <end position="20"/>
    </location>
</feature>
<evidence type="ECO:0000313" key="2">
    <source>
        <dbReference type="EMBL" id="RUO17557.1"/>
    </source>
</evidence>
<keyword evidence="1" id="KW-0732">Signal</keyword>
<evidence type="ECO:0000256" key="1">
    <source>
        <dbReference type="SAM" id="SignalP"/>
    </source>
</evidence>
<name>A0ABY0BMX6_MORCA</name>